<dbReference type="InterPro" id="IPR017853">
    <property type="entry name" value="GH"/>
</dbReference>
<feature type="domain" description="Beta-mannosidase-like galactose-binding" evidence="8">
    <location>
        <begin position="49"/>
        <end position="127"/>
    </location>
</feature>
<evidence type="ECO:0000259" key="4">
    <source>
        <dbReference type="Pfam" id="PF00703"/>
    </source>
</evidence>
<evidence type="ECO:0000313" key="10">
    <source>
        <dbReference type="Proteomes" id="UP000054078"/>
    </source>
</evidence>
<dbReference type="Pfam" id="PF16355">
    <property type="entry name" value="DUF4982"/>
    <property type="match status" value="1"/>
</dbReference>
<dbReference type="GO" id="GO:0005975">
    <property type="term" value="P:carbohydrate metabolic process"/>
    <property type="evidence" value="ECO:0007669"/>
    <property type="project" value="InterPro"/>
</dbReference>
<evidence type="ECO:0000256" key="1">
    <source>
        <dbReference type="ARBA" id="ARBA00007401"/>
    </source>
</evidence>
<proteinExistence type="inferred from homology"/>
<evidence type="ECO:0000313" key="9">
    <source>
        <dbReference type="EMBL" id="KUH58132.1"/>
    </source>
</evidence>
<dbReference type="Gene3D" id="3.20.20.80">
    <property type="entry name" value="Glycosidases"/>
    <property type="match status" value="1"/>
</dbReference>
<dbReference type="Gene3D" id="2.60.120.260">
    <property type="entry name" value="Galactose-binding domain-like"/>
    <property type="match status" value="1"/>
</dbReference>
<keyword evidence="2 9" id="KW-0378">Hydrolase</keyword>
<feature type="domain" description="DUF4982" evidence="6">
    <location>
        <begin position="636"/>
        <end position="693"/>
    </location>
</feature>
<keyword evidence="3" id="KW-0326">Glycosidase</keyword>
<dbReference type="Proteomes" id="UP000054078">
    <property type="component" value="Unassembled WGS sequence"/>
</dbReference>
<feature type="domain" description="Glycoside hydrolase family 2" evidence="7">
    <location>
        <begin position="756"/>
        <end position="837"/>
    </location>
</feature>
<dbReference type="Pfam" id="PF22666">
    <property type="entry name" value="Glyco_hydro_2_N2"/>
    <property type="match status" value="1"/>
</dbReference>
<dbReference type="InterPro" id="IPR051913">
    <property type="entry name" value="GH2_Domain-Containing"/>
</dbReference>
<comment type="similarity">
    <text evidence="1">Belongs to the glycosyl hydrolase 2 family.</text>
</comment>
<dbReference type="AlphaFoldDB" id="A0A100YUW3"/>
<evidence type="ECO:0000259" key="5">
    <source>
        <dbReference type="Pfam" id="PF02836"/>
    </source>
</evidence>
<dbReference type="InterPro" id="IPR054593">
    <property type="entry name" value="Beta-mannosidase-like_N2"/>
</dbReference>
<evidence type="ECO:0000256" key="3">
    <source>
        <dbReference type="ARBA" id="ARBA00023295"/>
    </source>
</evidence>
<protein>
    <submittedName>
        <fullName evidence="9">Glycosyl hydrolase family 2</fullName>
    </submittedName>
</protein>
<dbReference type="RefSeq" id="WP_059055061.1">
    <property type="nucleotide sequence ID" value="NZ_LOJF01000010.1"/>
</dbReference>
<dbReference type="InterPro" id="IPR006103">
    <property type="entry name" value="Glyco_hydro_2_cat"/>
</dbReference>
<dbReference type="InterPro" id="IPR036156">
    <property type="entry name" value="Beta-gal/glucu_dom_sf"/>
</dbReference>
<comment type="caution">
    <text evidence="9">The sequence shown here is derived from an EMBL/GenBank/DDBJ whole genome shotgun (WGS) entry which is preliminary data.</text>
</comment>
<dbReference type="PANTHER" id="PTHR42732:SF1">
    <property type="entry name" value="BETA-MANNOSIDASE"/>
    <property type="match status" value="1"/>
</dbReference>
<evidence type="ECO:0000259" key="8">
    <source>
        <dbReference type="Pfam" id="PF22666"/>
    </source>
</evidence>
<dbReference type="InterPro" id="IPR008979">
    <property type="entry name" value="Galactose-bd-like_sf"/>
</dbReference>
<feature type="domain" description="Glycoside hydrolase family 2 immunoglobulin-like beta-sandwich" evidence="4">
    <location>
        <begin position="196"/>
        <end position="255"/>
    </location>
</feature>
<dbReference type="EMBL" id="LOJF01000010">
    <property type="protein sequence ID" value="KUH58132.1"/>
    <property type="molecule type" value="Genomic_DNA"/>
</dbReference>
<sequence>MKGLSFNEGWQFRRIALDGEEDAPFKAVKLPHDAMIGETRSPQAVSAQNSGWFEGRDYEYAKTWTPPEELAGKSLLLEFEGVYHLAQVWIDGTLVAERPYGYTNFYVDLAGLVEPGRPCELRVVARNSDQPNSRWYSGAGIYRPVTLWVGEPVHLLPNGIAVRTLSLDGGRACVEVSLEASGSGLATVKLLPESSKEPVATGSVELGEDGTGAMTLEVPQPRTWSPDHPDLYRCRVDLAAGGNAVDHGETFFGIRTLAWGDDGLLLNGDRIVLRGACIHHDNGVLGACAFADAEWRKALLMREQGYNAVRSAHNPCSKALLDACDHLGVLVMDEYVDHWYIHKTLHDYVDYFDAWWRRDLADMAEKDRNHPSVVLYSIGNEVAETAQERGVLLTRQMVEHLHSLDPTRPVTCGVNIFFNLLSSLGLGQYSDEKARREAEQAARQGATPHRAVGSEFYNRLAGLLGAGFMKKGAALPACDRVTRDAFAQMEVAGYNYGIDRYKHDLRAYPHRLILGSETFCSDAQRFSDLAKKEPRLIGDFVWSGMDYLGETGVGAWEYADYAPREGGFGWLTAGSGRVDLTGKPLGEALYTRVALAGEAGPYLAVCPVNHTGEPHTPSAWKMSNAIASWSWDGCEGRVANVEVYARAHAVVLLLNGREVGRRLFRGSCLARMSCRYEPGSLEAVALGADGRELGRCVLRSADGPTELRAEVEYAGVPGGFVRRDVWREGEPVVETHVGAEAPDVSHEGAVVGAGRLAFVRVRYTGANGETRPLARGVLRASVEGGDLLGFGCASPFNEGSFVTGETQTYFGEALAVVRPAAGSRCVRLSVTDGTLSATATLTVA</sequence>
<name>A0A100YUW3_TRASO</name>
<dbReference type="Pfam" id="PF18565">
    <property type="entry name" value="Glyco_hydro2_C5"/>
    <property type="match status" value="1"/>
</dbReference>
<dbReference type="OrthoDB" id="9762066at2"/>
<dbReference type="SUPFAM" id="SSF51445">
    <property type="entry name" value="(Trans)glycosidases"/>
    <property type="match status" value="1"/>
</dbReference>
<dbReference type="STRING" id="1299998.AUL39_07915"/>
<dbReference type="PANTHER" id="PTHR42732">
    <property type="entry name" value="BETA-GALACTOSIDASE"/>
    <property type="match status" value="1"/>
</dbReference>
<dbReference type="InterPro" id="IPR013783">
    <property type="entry name" value="Ig-like_fold"/>
</dbReference>
<dbReference type="InterPro" id="IPR032311">
    <property type="entry name" value="DUF4982"/>
</dbReference>
<dbReference type="GO" id="GO:0004553">
    <property type="term" value="F:hydrolase activity, hydrolyzing O-glycosyl compounds"/>
    <property type="evidence" value="ECO:0007669"/>
    <property type="project" value="InterPro"/>
</dbReference>
<dbReference type="SUPFAM" id="SSF49303">
    <property type="entry name" value="beta-Galactosidase/glucuronidase domain"/>
    <property type="match status" value="1"/>
</dbReference>
<keyword evidence="10" id="KW-1185">Reference proteome</keyword>
<accession>A0A100YUW3</accession>
<reference evidence="9 10" key="1">
    <citation type="submission" date="2015-12" db="EMBL/GenBank/DDBJ databases">
        <title>Draft Genome Sequence of Olsenella scatoligenes SK9K4T; a Producer of 3-Methylindole- (skatole) and 4-Methylphenol- (p-cresol) Isolated from Pig Feces.</title>
        <authorList>
            <person name="Li X."/>
            <person name="Borg B."/>
            <person name="Canibe N."/>
        </authorList>
    </citation>
    <scope>NUCLEOTIDE SEQUENCE [LARGE SCALE GENOMIC DNA]</scope>
    <source>
        <strain evidence="9 10">SK9K4</strain>
    </source>
</reference>
<gene>
    <name evidence="9" type="ORF">AUL39_07915</name>
</gene>
<dbReference type="Gene3D" id="2.60.40.10">
    <property type="entry name" value="Immunoglobulins"/>
    <property type="match status" value="3"/>
</dbReference>
<dbReference type="Pfam" id="PF00703">
    <property type="entry name" value="Glyco_hydro_2"/>
    <property type="match status" value="1"/>
</dbReference>
<dbReference type="InterPro" id="IPR006102">
    <property type="entry name" value="Ig-like_GH2"/>
</dbReference>
<dbReference type="InterPro" id="IPR040605">
    <property type="entry name" value="Glyco_hydro2_dom5"/>
</dbReference>
<dbReference type="Pfam" id="PF02836">
    <property type="entry name" value="Glyco_hydro_2_C"/>
    <property type="match status" value="1"/>
</dbReference>
<organism evidence="9 10">
    <name type="scientific">Tractidigestivibacter scatoligenes</name>
    <name type="common">Olsenella scatoligenes</name>
    <dbReference type="NCBI Taxonomy" id="1299998"/>
    <lineage>
        <taxon>Bacteria</taxon>
        <taxon>Bacillati</taxon>
        <taxon>Actinomycetota</taxon>
        <taxon>Coriobacteriia</taxon>
        <taxon>Coriobacteriales</taxon>
        <taxon>Atopobiaceae</taxon>
        <taxon>Tractidigestivibacter</taxon>
    </lineage>
</organism>
<feature type="domain" description="Glycoside hydrolase family 2 catalytic" evidence="5">
    <location>
        <begin position="261"/>
        <end position="425"/>
    </location>
</feature>
<evidence type="ECO:0000259" key="6">
    <source>
        <dbReference type="Pfam" id="PF16355"/>
    </source>
</evidence>
<dbReference type="InterPro" id="IPR006101">
    <property type="entry name" value="Glyco_hydro_2"/>
</dbReference>
<evidence type="ECO:0000256" key="2">
    <source>
        <dbReference type="ARBA" id="ARBA00022801"/>
    </source>
</evidence>
<evidence type="ECO:0000259" key="7">
    <source>
        <dbReference type="Pfam" id="PF18565"/>
    </source>
</evidence>
<dbReference type="SUPFAM" id="SSF49785">
    <property type="entry name" value="Galactose-binding domain-like"/>
    <property type="match status" value="1"/>
</dbReference>
<dbReference type="PRINTS" id="PR00132">
    <property type="entry name" value="GLHYDRLASE2"/>
</dbReference>